<dbReference type="NCBIfam" id="TIGR00099">
    <property type="entry name" value="Cof-subfamily"/>
    <property type="match status" value="1"/>
</dbReference>
<evidence type="ECO:0000313" key="2">
    <source>
        <dbReference type="Proteomes" id="UP000029914"/>
    </source>
</evidence>
<keyword evidence="1" id="KW-0378">Hydrolase</keyword>
<dbReference type="KEGG" id="cdo:CDOO_04490"/>
<dbReference type="SFLD" id="SFLDG01140">
    <property type="entry name" value="C2.B:_Phosphomannomutase_and_P"/>
    <property type="match status" value="1"/>
</dbReference>
<dbReference type="InterPro" id="IPR000150">
    <property type="entry name" value="Cof"/>
</dbReference>
<reference evidence="1 2" key="1">
    <citation type="submission" date="2013-09" db="EMBL/GenBank/DDBJ databases">
        <title>Complete genome sequence of Corynebacterium doosanense CAU 212(T) (=DSM 45436(T)), isolated from activated sludge.</title>
        <authorList>
            <person name="Schaffert L."/>
            <person name="Albersmeier A."/>
            <person name="Kalinowski J."/>
            <person name="Ruckert C."/>
        </authorList>
    </citation>
    <scope>NUCLEOTIDE SEQUENCE [LARGE SCALE GENOMIC DNA]</scope>
    <source>
        <strain evidence="1 2">CAU 212</strain>
    </source>
</reference>
<dbReference type="Pfam" id="PF08282">
    <property type="entry name" value="Hydrolase_3"/>
    <property type="match status" value="1"/>
</dbReference>
<dbReference type="PANTHER" id="PTHR10000">
    <property type="entry name" value="PHOSPHOSERINE PHOSPHATASE"/>
    <property type="match status" value="1"/>
</dbReference>
<dbReference type="GO" id="GO:0000287">
    <property type="term" value="F:magnesium ion binding"/>
    <property type="evidence" value="ECO:0007669"/>
    <property type="project" value="TreeGrafter"/>
</dbReference>
<accession>A0A097IEQ0</accession>
<dbReference type="NCBIfam" id="TIGR01484">
    <property type="entry name" value="HAD-SF-IIB"/>
    <property type="match status" value="1"/>
</dbReference>
<dbReference type="AlphaFoldDB" id="A0A097IEQ0"/>
<name>A0A097IEQ0_9CORY</name>
<organism evidence="1 2">
    <name type="scientific">Corynebacterium doosanense CAU 212 = DSM 45436</name>
    <dbReference type="NCBI Taxonomy" id="558173"/>
    <lineage>
        <taxon>Bacteria</taxon>
        <taxon>Bacillati</taxon>
        <taxon>Actinomycetota</taxon>
        <taxon>Actinomycetes</taxon>
        <taxon>Mycobacteriales</taxon>
        <taxon>Corynebacteriaceae</taxon>
        <taxon>Corynebacterium</taxon>
    </lineage>
</organism>
<keyword evidence="2" id="KW-1185">Reference proteome</keyword>
<dbReference type="SFLD" id="SFLDS00003">
    <property type="entry name" value="Haloacid_Dehalogenase"/>
    <property type="match status" value="1"/>
</dbReference>
<dbReference type="GO" id="GO:0016791">
    <property type="term" value="F:phosphatase activity"/>
    <property type="evidence" value="ECO:0007669"/>
    <property type="project" value="TreeGrafter"/>
</dbReference>
<dbReference type="PANTHER" id="PTHR10000:SF53">
    <property type="entry name" value="5-AMINO-6-(5-PHOSPHO-D-RIBITYLAMINO)URACIL PHOSPHATASE YBJI-RELATED"/>
    <property type="match status" value="1"/>
</dbReference>
<dbReference type="SUPFAM" id="SSF56784">
    <property type="entry name" value="HAD-like"/>
    <property type="match status" value="1"/>
</dbReference>
<evidence type="ECO:0000313" key="1">
    <source>
        <dbReference type="EMBL" id="AIT60589.1"/>
    </source>
</evidence>
<dbReference type="RefSeq" id="WP_018021895.1">
    <property type="nucleotide sequence ID" value="NZ_AQUX01000004.1"/>
</dbReference>
<dbReference type="InterPro" id="IPR036412">
    <property type="entry name" value="HAD-like_sf"/>
</dbReference>
<dbReference type="InterPro" id="IPR006379">
    <property type="entry name" value="HAD-SF_hydro_IIB"/>
</dbReference>
<protein>
    <submittedName>
        <fullName evidence="1">HAD family hydrolase</fullName>
    </submittedName>
</protein>
<dbReference type="Gene3D" id="3.40.50.1000">
    <property type="entry name" value="HAD superfamily/HAD-like"/>
    <property type="match status" value="1"/>
</dbReference>
<proteinExistence type="predicted"/>
<dbReference type="HOGENOM" id="CLU_044146_5_1_11"/>
<sequence length="263" mass="27907">MTGLIALDMDGTLLDSTGAIPEGFWPLAKLAKSRGIAIAPASGRQLATLRHLFAGNPETEPSSYIAENGTVVWHEGEIVSTTTIDPDLVHQIIDVAEGLDATVVLCLPEIAYILDDHDELINAEVEKYYFSTERVSDLHAMVGTEVVKVALFTHRSAEDDLAPQLRGISPELTVAVSGEHWVDIMNPLANKGIALTALASALGVVPADTVAFGDYLNDLELLRAAGTAYAMANAHPDVKAVADHIAPSNADHGVITELTKILG</sequence>
<gene>
    <name evidence="1" type="ORF">CDOO_04490</name>
</gene>
<dbReference type="Proteomes" id="UP000029914">
    <property type="component" value="Chromosome"/>
</dbReference>
<dbReference type="eggNOG" id="COG0561">
    <property type="taxonomic scope" value="Bacteria"/>
</dbReference>
<dbReference type="EMBL" id="CP006764">
    <property type="protein sequence ID" value="AIT60589.1"/>
    <property type="molecule type" value="Genomic_DNA"/>
</dbReference>
<dbReference type="OrthoDB" id="3180855at2"/>
<dbReference type="InterPro" id="IPR023214">
    <property type="entry name" value="HAD_sf"/>
</dbReference>
<dbReference type="STRING" id="558173.CDOO_04490"/>
<dbReference type="GO" id="GO:0005829">
    <property type="term" value="C:cytosol"/>
    <property type="evidence" value="ECO:0007669"/>
    <property type="project" value="TreeGrafter"/>
</dbReference>
<dbReference type="Gene3D" id="3.30.1240.10">
    <property type="match status" value="1"/>
</dbReference>